<comment type="caution">
    <text evidence="1">The sequence shown here is derived from an EMBL/GenBank/DDBJ whole genome shotgun (WGS) entry which is preliminary data.</text>
</comment>
<dbReference type="STRING" id="1109443.G4U318"/>
<gene>
    <name evidence="1" type="ORF">PIIN_00703</name>
</gene>
<dbReference type="AlphaFoldDB" id="G4U318"/>
<reference evidence="1 2" key="1">
    <citation type="journal article" date="2011" name="PLoS Pathog.">
        <title>Endophytic Life Strategies Decoded by Genome and Transcriptome Analyses of the Mutualistic Root Symbiont Piriformospora indica.</title>
        <authorList>
            <person name="Zuccaro A."/>
            <person name="Lahrmann U."/>
            <person name="Guldener U."/>
            <person name="Langen G."/>
            <person name="Pfiffi S."/>
            <person name="Biedenkopf D."/>
            <person name="Wong P."/>
            <person name="Samans B."/>
            <person name="Grimm C."/>
            <person name="Basiewicz M."/>
            <person name="Murat C."/>
            <person name="Martin F."/>
            <person name="Kogel K.H."/>
        </authorList>
    </citation>
    <scope>NUCLEOTIDE SEQUENCE [LARGE SCALE GENOMIC DNA]</scope>
    <source>
        <strain evidence="1 2">DSM 11827</strain>
    </source>
</reference>
<dbReference type="HOGENOM" id="CLU_1133963_0_0_1"/>
<dbReference type="Proteomes" id="UP000007148">
    <property type="component" value="Unassembled WGS sequence"/>
</dbReference>
<dbReference type="OrthoDB" id="114080at2759"/>
<name>G4U318_SERID</name>
<dbReference type="EMBL" id="CAFZ01001878">
    <property type="protein sequence ID" value="CCA77989.1"/>
    <property type="molecule type" value="Genomic_DNA"/>
</dbReference>
<dbReference type="InParanoid" id="G4U318"/>
<proteinExistence type="predicted"/>
<evidence type="ECO:0000313" key="2">
    <source>
        <dbReference type="Proteomes" id="UP000007148"/>
    </source>
</evidence>
<sequence length="245" mass="27607">MAARVEEVAIGSLIDSFRSTFYSEATGKSTWKNAPWTQIPDKGMLQYVLNRVEALSSLYVKAIEAYQRAYRAYERFANTTSFLPLTLSLLGICARLSLLTTDLQHASVHIWENIHQLLTTFQPPHSICRCKRPVLHSSVDLGQLPEATTASSQPPFAPELGEAISREIFDFQQPSIIQKEKMDIDELPVDEEETITFEVEVPIIQTIPATEVQSIQSEAVTTQIVKQSKKPKKRVVRDEIDDIFG</sequence>
<accession>G4U318</accession>
<organism evidence="1 2">
    <name type="scientific">Serendipita indica (strain DSM 11827)</name>
    <name type="common">Root endophyte fungus</name>
    <name type="synonym">Piriformospora indica</name>
    <dbReference type="NCBI Taxonomy" id="1109443"/>
    <lineage>
        <taxon>Eukaryota</taxon>
        <taxon>Fungi</taxon>
        <taxon>Dikarya</taxon>
        <taxon>Basidiomycota</taxon>
        <taxon>Agaricomycotina</taxon>
        <taxon>Agaricomycetes</taxon>
        <taxon>Sebacinales</taxon>
        <taxon>Serendipitaceae</taxon>
        <taxon>Serendipita</taxon>
    </lineage>
</organism>
<protein>
    <submittedName>
        <fullName evidence="1">Uncharacterized protein</fullName>
    </submittedName>
</protein>
<keyword evidence="2" id="KW-1185">Reference proteome</keyword>
<evidence type="ECO:0000313" key="1">
    <source>
        <dbReference type="EMBL" id="CCA77989.1"/>
    </source>
</evidence>